<dbReference type="Proteomes" id="UP001240529">
    <property type="component" value="Unassembled WGS sequence"/>
</dbReference>
<dbReference type="AlphaFoldDB" id="A0AAP5F1R5"/>
<reference evidence="1" key="1">
    <citation type="submission" date="2023-07" db="EMBL/GenBank/DDBJ databases">
        <authorList>
            <person name="Shahid S."/>
            <person name="Akbar M.Y."/>
            <person name="Ajmal W."/>
            <person name="Ansari A."/>
            <person name="Ghazanfar S."/>
        </authorList>
    </citation>
    <scope>NUCLEOTIDE SEQUENCE</scope>
    <source>
        <strain evidence="1">NIGAB</strain>
    </source>
</reference>
<name>A0AAP5F1R5_9GAMM</name>
<dbReference type="EMBL" id="JAVIAC010000002">
    <property type="protein sequence ID" value="MDQ7951194.1"/>
    <property type="molecule type" value="Genomic_DNA"/>
</dbReference>
<evidence type="ECO:0000313" key="2">
    <source>
        <dbReference type="Proteomes" id="UP001240529"/>
    </source>
</evidence>
<gene>
    <name evidence="1" type="ORF">Q0031_05300</name>
</gene>
<evidence type="ECO:0000313" key="1">
    <source>
        <dbReference type="EMBL" id="MDQ7951194.1"/>
    </source>
</evidence>
<comment type="caution">
    <text evidence="1">The sequence shown here is derived from an EMBL/GenBank/DDBJ whole genome shotgun (WGS) entry which is preliminary data.</text>
</comment>
<sequence length="112" mass="12456">MNRLPATSVYSEAPNVGNTMIHGRSKHIVDVERELAHWKAAFNLGTLPAMSFRYEVAPVVRLACDIYVRDPHGTRSAWIDDLQDRLAKRSSLRGHPGAAEIADRCWSLLGCA</sequence>
<protein>
    <submittedName>
        <fullName evidence="1">Uncharacterized protein</fullName>
    </submittedName>
</protein>
<accession>A0AAP5F1R5</accession>
<proteinExistence type="predicted"/>
<dbReference type="RefSeq" id="WP_230080572.1">
    <property type="nucleotide sequence ID" value="NZ_CP134450.1"/>
</dbReference>
<organism evidence="1 2">
    <name type="scientific">Stenotrophomonas geniculata</name>
    <dbReference type="NCBI Taxonomy" id="86188"/>
    <lineage>
        <taxon>Bacteria</taxon>
        <taxon>Pseudomonadati</taxon>
        <taxon>Pseudomonadota</taxon>
        <taxon>Gammaproteobacteria</taxon>
        <taxon>Lysobacterales</taxon>
        <taxon>Lysobacteraceae</taxon>
        <taxon>Stenotrophomonas</taxon>
    </lineage>
</organism>